<evidence type="ECO:0000256" key="1">
    <source>
        <dbReference type="SAM" id="SignalP"/>
    </source>
</evidence>
<feature type="chain" id="PRO_5045364456" description="PEP-CTERM protein-sorting domain-containing protein" evidence="1">
    <location>
        <begin position="22"/>
        <end position="293"/>
    </location>
</feature>
<dbReference type="RefSeq" id="WP_246346495.1">
    <property type="nucleotide sequence ID" value="NZ_BAABAR010000001.1"/>
</dbReference>
<proteinExistence type="predicted"/>
<dbReference type="EMBL" id="JACIJN010000003">
    <property type="protein sequence ID" value="MBB5725212.1"/>
    <property type="molecule type" value="Genomic_DNA"/>
</dbReference>
<evidence type="ECO:0000313" key="3">
    <source>
        <dbReference type="Proteomes" id="UP000560131"/>
    </source>
</evidence>
<reference evidence="2 3" key="1">
    <citation type="submission" date="2020-08" db="EMBL/GenBank/DDBJ databases">
        <title>Genomic Encyclopedia of Type Strains, Phase IV (KMG-IV): sequencing the most valuable type-strain genomes for metagenomic binning, comparative biology and taxonomic classification.</title>
        <authorList>
            <person name="Goeker M."/>
        </authorList>
    </citation>
    <scope>NUCLEOTIDE SEQUENCE [LARGE SCALE GENOMIC DNA]</scope>
    <source>
        <strain evidence="2 3">DSM 101535</strain>
    </source>
</reference>
<accession>A0ABR6N340</accession>
<evidence type="ECO:0008006" key="4">
    <source>
        <dbReference type="Google" id="ProtNLM"/>
    </source>
</evidence>
<evidence type="ECO:0000313" key="2">
    <source>
        <dbReference type="EMBL" id="MBB5725212.1"/>
    </source>
</evidence>
<name>A0ABR6N340_9SPHN</name>
<organism evidence="2 3">
    <name type="scientific">Sphingomonas endophytica</name>
    <dbReference type="NCBI Taxonomy" id="869719"/>
    <lineage>
        <taxon>Bacteria</taxon>
        <taxon>Pseudomonadati</taxon>
        <taxon>Pseudomonadota</taxon>
        <taxon>Alphaproteobacteria</taxon>
        <taxon>Sphingomonadales</taxon>
        <taxon>Sphingomonadaceae</taxon>
        <taxon>Sphingomonas</taxon>
    </lineage>
</organism>
<feature type="signal peptide" evidence="1">
    <location>
        <begin position="1"/>
        <end position="21"/>
    </location>
</feature>
<dbReference type="InterPro" id="IPR013424">
    <property type="entry name" value="Ice-binding_C"/>
</dbReference>
<dbReference type="NCBIfam" id="TIGR02595">
    <property type="entry name" value="PEP_CTERM"/>
    <property type="match status" value="1"/>
</dbReference>
<protein>
    <recommendedName>
        <fullName evidence="4">PEP-CTERM protein-sorting domain-containing protein</fullName>
    </recommendedName>
</protein>
<keyword evidence="3" id="KW-1185">Reference proteome</keyword>
<dbReference type="NCBIfam" id="NF035944">
    <property type="entry name" value="PEPxxWA-CTERM"/>
    <property type="match status" value="1"/>
</dbReference>
<dbReference type="Proteomes" id="UP000560131">
    <property type="component" value="Unassembled WGS sequence"/>
</dbReference>
<keyword evidence="1" id="KW-0732">Signal</keyword>
<sequence length="293" mass="30814">MIRALATALVATSVVAMPVQAAVTLAGTDKFQSIQIFNRSGAHATSDTTRNTPLRDDVKTVETNTLPSSAISLSTQISTSDASGDTTASASATGSATAAFESAAKGTITFAGTFASDVSGTQKAFGESFTENHFIYLFSSDQDATFTIDYLLSGPVCACFKNNFQFFDRTEYSPDSGLLRWMGGTDLADRVSAQVRAGHIYELKIDRSDSPGRNEIPYQAGAGSTRFSNSSVFSFAISTASAVPEPTSWALMICGFGLTGAALRLRRRTALRPPEGQVAPAPLEAQVSLAPAT</sequence>
<comment type="caution">
    <text evidence="2">The sequence shown here is derived from an EMBL/GenBank/DDBJ whole genome shotgun (WGS) entry which is preliminary data.</text>
</comment>
<gene>
    <name evidence="2" type="ORF">FHS97_001128</name>
</gene>